<protein>
    <submittedName>
        <fullName evidence="1">Uncharacterized protein</fullName>
    </submittedName>
</protein>
<evidence type="ECO:0000313" key="2">
    <source>
        <dbReference type="Proteomes" id="UP000034531"/>
    </source>
</evidence>
<accession>A0A0G0R6B7</accession>
<name>A0A0G0R6B7_9BACT</name>
<sequence length="42" mass="4473">MNKTQLDSKLAKSLLSCGPHYVAGLKKEAVLWLLGTLSSEAA</sequence>
<dbReference type="AlphaFoldDB" id="A0A0G0R6B7"/>
<reference evidence="1 2" key="1">
    <citation type="journal article" date="2015" name="Nature">
        <title>rRNA introns, odd ribosomes, and small enigmatic genomes across a large radiation of phyla.</title>
        <authorList>
            <person name="Brown C.T."/>
            <person name="Hug L.A."/>
            <person name="Thomas B.C."/>
            <person name="Sharon I."/>
            <person name="Castelle C.J."/>
            <person name="Singh A."/>
            <person name="Wilkins M.J."/>
            <person name="Williams K.H."/>
            <person name="Banfield J.F."/>
        </authorList>
    </citation>
    <scope>NUCLEOTIDE SEQUENCE [LARGE SCALE GENOMIC DNA]</scope>
</reference>
<organism evidence="1 2">
    <name type="scientific">Candidatus Curtissbacteria bacterium GW2011_GWA1_40_16</name>
    <dbReference type="NCBI Taxonomy" id="1618405"/>
    <lineage>
        <taxon>Bacteria</taxon>
        <taxon>Candidatus Curtissiibacteriota</taxon>
    </lineage>
</organism>
<comment type="caution">
    <text evidence="1">The sequence shown here is derived from an EMBL/GenBank/DDBJ whole genome shotgun (WGS) entry which is preliminary data.</text>
</comment>
<dbReference type="Proteomes" id="UP000034531">
    <property type="component" value="Unassembled WGS sequence"/>
</dbReference>
<gene>
    <name evidence="1" type="ORF">UT84_C0052G0006</name>
</gene>
<evidence type="ECO:0000313" key="1">
    <source>
        <dbReference type="EMBL" id="KKR47953.1"/>
    </source>
</evidence>
<dbReference type="EMBL" id="LBYI01000052">
    <property type="protein sequence ID" value="KKR47953.1"/>
    <property type="molecule type" value="Genomic_DNA"/>
</dbReference>
<proteinExistence type="predicted"/>